<dbReference type="Pfam" id="PF00496">
    <property type="entry name" value="SBP_bac_5"/>
    <property type="match status" value="1"/>
</dbReference>
<dbReference type="InterPro" id="IPR039424">
    <property type="entry name" value="SBP_5"/>
</dbReference>
<gene>
    <name evidence="2" type="ORF">SAMN05660706_10696</name>
</gene>
<feature type="domain" description="Solute-binding protein family 5" evidence="1">
    <location>
        <begin position="81"/>
        <end position="441"/>
    </location>
</feature>
<dbReference type="Gene3D" id="3.40.190.10">
    <property type="entry name" value="Periplasmic binding protein-like II"/>
    <property type="match status" value="1"/>
</dbReference>
<dbReference type="PANTHER" id="PTHR30290:SF81">
    <property type="entry name" value="OLIGOPEPTIDE-BINDING PROTEIN OPPA"/>
    <property type="match status" value="1"/>
</dbReference>
<dbReference type="EMBL" id="FOYM01000006">
    <property type="protein sequence ID" value="SFR01240.1"/>
    <property type="molecule type" value="Genomic_DNA"/>
</dbReference>
<dbReference type="RefSeq" id="WP_092482405.1">
    <property type="nucleotide sequence ID" value="NZ_FOYM01000006.1"/>
</dbReference>
<reference evidence="3" key="1">
    <citation type="submission" date="2016-10" db="EMBL/GenBank/DDBJ databases">
        <authorList>
            <person name="Varghese N."/>
            <person name="Submissions S."/>
        </authorList>
    </citation>
    <scope>NUCLEOTIDE SEQUENCE [LARGE SCALE GENOMIC DNA]</scope>
    <source>
        <strain evidence="3">DSM 3669</strain>
    </source>
</reference>
<dbReference type="InterPro" id="IPR030678">
    <property type="entry name" value="Peptide/Ni-bd"/>
</dbReference>
<dbReference type="AlphaFoldDB" id="A0A1I6D710"/>
<evidence type="ECO:0000259" key="1">
    <source>
        <dbReference type="Pfam" id="PF00496"/>
    </source>
</evidence>
<evidence type="ECO:0000313" key="2">
    <source>
        <dbReference type="EMBL" id="SFR01240.1"/>
    </source>
</evidence>
<dbReference type="GO" id="GO:1904680">
    <property type="term" value="F:peptide transmembrane transporter activity"/>
    <property type="evidence" value="ECO:0007669"/>
    <property type="project" value="TreeGrafter"/>
</dbReference>
<dbReference type="GO" id="GO:0015833">
    <property type="term" value="P:peptide transport"/>
    <property type="evidence" value="ECO:0007669"/>
    <property type="project" value="TreeGrafter"/>
</dbReference>
<dbReference type="CDD" id="cd08490">
    <property type="entry name" value="PBP2_NikA_DppA_OppA_like_3"/>
    <property type="match status" value="1"/>
</dbReference>
<dbReference type="STRING" id="39060.SAMN05660706_10696"/>
<dbReference type="GO" id="GO:0043190">
    <property type="term" value="C:ATP-binding cassette (ABC) transporter complex"/>
    <property type="evidence" value="ECO:0007669"/>
    <property type="project" value="InterPro"/>
</dbReference>
<organism evidence="2 3">
    <name type="scientific">Desulfoscipio geothermicus DSM 3669</name>
    <dbReference type="NCBI Taxonomy" id="1121426"/>
    <lineage>
        <taxon>Bacteria</taxon>
        <taxon>Bacillati</taxon>
        <taxon>Bacillota</taxon>
        <taxon>Clostridia</taxon>
        <taxon>Eubacteriales</taxon>
        <taxon>Desulfallaceae</taxon>
        <taxon>Desulfoscipio</taxon>
    </lineage>
</organism>
<sequence length="521" mass="57749">MKLKNHFIIFITIGTLLLSMAGCGQNVFKKSGHKEKTEKKTLTIGLAQWPGNLDPADNYNGWYVIKYGIGETLVKIGKDMKIEPWLAESWTQVDDVTWKIKIRDNVTFHNGAKVTGDAVKASLERTVKINKRAPQLLDIASIEANGNEITVKNNHPNPSFISALTDPFAVIVDVTAANTMGEEFAEKPVLTGPFKVKDYVKDIQVVVEKNDVYWGDKAKLDEVTFKYIPDSNTRVMALQAGEIQVANNIPVESTEAITKTGNYQVVGASSVRTHMIIFNVNKPGLDDINVRKAINMAINREDLADKVMEGSGIPAVGPFPLVLPFGGNELKGYDYRPEEAKKLLDDAGWKPGPDNIRQKNGKKLEFTVLCYKNRPELPILLETIQGALKDIGIRINIANVENITEALMKGDFDAAIYSLNTAPTGDPQYLLETMFRTGANSNFGKYSNSRLDFLADQLKTTFDTRERNSIAREAQQVVLNDAAFAFLVYPKSYMAISNKVKGIVLSPSEYYMLNSDVTVAP</sequence>
<dbReference type="Proteomes" id="UP000199584">
    <property type="component" value="Unassembled WGS sequence"/>
</dbReference>
<dbReference type="OrthoDB" id="137511at2"/>
<dbReference type="SUPFAM" id="SSF53850">
    <property type="entry name" value="Periplasmic binding protein-like II"/>
    <property type="match status" value="1"/>
</dbReference>
<name>A0A1I6D710_9FIRM</name>
<accession>A0A1I6D710</accession>
<keyword evidence="3" id="KW-1185">Reference proteome</keyword>
<dbReference type="PANTHER" id="PTHR30290">
    <property type="entry name" value="PERIPLASMIC BINDING COMPONENT OF ABC TRANSPORTER"/>
    <property type="match status" value="1"/>
</dbReference>
<evidence type="ECO:0000313" key="3">
    <source>
        <dbReference type="Proteomes" id="UP000199584"/>
    </source>
</evidence>
<dbReference type="PIRSF" id="PIRSF002741">
    <property type="entry name" value="MppA"/>
    <property type="match status" value="1"/>
</dbReference>
<dbReference type="GO" id="GO:0042597">
    <property type="term" value="C:periplasmic space"/>
    <property type="evidence" value="ECO:0007669"/>
    <property type="project" value="UniProtKB-ARBA"/>
</dbReference>
<protein>
    <submittedName>
        <fullName evidence="2">Peptide/nickel transport system substrate-binding protein</fullName>
    </submittedName>
</protein>
<dbReference type="PROSITE" id="PS51257">
    <property type="entry name" value="PROKAR_LIPOPROTEIN"/>
    <property type="match status" value="1"/>
</dbReference>
<dbReference type="InterPro" id="IPR000914">
    <property type="entry name" value="SBP_5_dom"/>
</dbReference>
<proteinExistence type="predicted"/>
<dbReference type="Gene3D" id="3.10.105.10">
    <property type="entry name" value="Dipeptide-binding Protein, Domain 3"/>
    <property type="match status" value="1"/>
</dbReference>